<dbReference type="EMBL" id="JBHSAP010000004">
    <property type="protein sequence ID" value="MFC4075506.1"/>
    <property type="molecule type" value="Genomic_DNA"/>
</dbReference>
<feature type="transmembrane region" description="Helical" evidence="1">
    <location>
        <begin position="37"/>
        <end position="59"/>
    </location>
</feature>
<keyword evidence="1" id="KW-0472">Membrane</keyword>
<organism evidence="2 3">
    <name type="scientific">Salinithrix halophila</name>
    <dbReference type="NCBI Taxonomy" id="1485204"/>
    <lineage>
        <taxon>Bacteria</taxon>
        <taxon>Bacillati</taxon>
        <taxon>Bacillota</taxon>
        <taxon>Bacilli</taxon>
        <taxon>Bacillales</taxon>
        <taxon>Thermoactinomycetaceae</taxon>
        <taxon>Salinithrix</taxon>
    </lineage>
</organism>
<keyword evidence="1" id="KW-1133">Transmembrane helix</keyword>
<reference evidence="3" key="1">
    <citation type="journal article" date="2019" name="Int. J. Syst. Evol. Microbiol.">
        <title>The Global Catalogue of Microorganisms (GCM) 10K type strain sequencing project: providing services to taxonomists for standard genome sequencing and annotation.</title>
        <authorList>
            <consortium name="The Broad Institute Genomics Platform"/>
            <consortium name="The Broad Institute Genome Sequencing Center for Infectious Disease"/>
            <person name="Wu L."/>
            <person name="Ma J."/>
        </authorList>
    </citation>
    <scope>NUCLEOTIDE SEQUENCE [LARGE SCALE GENOMIC DNA]</scope>
    <source>
        <strain evidence="3">IBRC-M 10813</strain>
    </source>
</reference>
<accession>A0ABV8JE62</accession>
<keyword evidence="1" id="KW-0812">Transmembrane</keyword>
<protein>
    <recommendedName>
        <fullName evidence="4">Preprotein translocase subunit SecE</fullName>
    </recommendedName>
</protein>
<evidence type="ECO:0000313" key="2">
    <source>
        <dbReference type="EMBL" id="MFC4075506.1"/>
    </source>
</evidence>
<gene>
    <name evidence="2" type="ORF">ACFOUO_01625</name>
</gene>
<evidence type="ECO:0000313" key="3">
    <source>
        <dbReference type="Proteomes" id="UP001595843"/>
    </source>
</evidence>
<keyword evidence="3" id="KW-1185">Reference proteome</keyword>
<name>A0ABV8JE62_9BACL</name>
<proteinExistence type="predicted"/>
<dbReference type="Proteomes" id="UP001595843">
    <property type="component" value="Unassembled WGS sequence"/>
</dbReference>
<comment type="caution">
    <text evidence="2">The sequence shown here is derived from an EMBL/GenBank/DDBJ whole genome shotgun (WGS) entry which is preliminary data.</text>
</comment>
<sequence>MDIKNLIANFKRKQEKEEEEWQKKDPADKFIYFASDVVIKTILITVFLLGIGVVGAFLFQS</sequence>
<dbReference type="RefSeq" id="WP_380701485.1">
    <property type="nucleotide sequence ID" value="NZ_JBHSAP010000004.1"/>
</dbReference>
<evidence type="ECO:0008006" key="4">
    <source>
        <dbReference type="Google" id="ProtNLM"/>
    </source>
</evidence>
<evidence type="ECO:0000256" key="1">
    <source>
        <dbReference type="SAM" id="Phobius"/>
    </source>
</evidence>